<dbReference type="Proteomes" id="UP001144673">
    <property type="component" value="Chromosome 4"/>
</dbReference>
<dbReference type="GO" id="GO:0004175">
    <property type="term" value="F:endopeptidase activity"/>
    <property type="evidence" value="ECO:0007669"/>
    <property type="project" value="TreeGrafter"/>
</dbReference>
<dbReference type="GeneID" id="80897970"/>
<dbReference type="PROSITE" id="PS51257">
    <property type="entry name" value="PROKAR_LIPOPROTEIN"/>
    <property type="match status" value="1"/>
</dbReference>
<dbReference type="GO" id="GO:0006508">
    <property type="term" value="P:proteolysis"/>
    <property type="evidence" value="ECO:0007669"/>
    <property type="project" value="TreeGrafter"/>
</dbReference>
<dbReference type="KEGG" id="amus:LMH87_010811"/>
<dbReference type="RefSeq" id="XP_056051758.1">
    <property type="nucleotide sequence ID" value="XM_056199851.1"/>
</dbReference>
<proteinExistence type="predicted"/>
<sequence>MQRKGSLSIMKLDAIIAGGFIAACFASASRNYKIHEQRQTASLDFVKSRVGDISAPIAARIALTQNNIESAETLIHELSDPDSPKFGRHLSRDEITNLFAPSNESSTAFVSGSLHPAYRLALFRFHLQGAGFTSTQLLAS</sequence>
<comment type="caution">
    <text evidence="2">The sequence shown here is derived from an EMBL/GenBank/DDBJ whole genome shotgun (WGS) entry which is preliminary data.</text>
</comment>
<evidence type="ECO:0000313" key="2">
    <source>
        <dbReference type="EMBL" id="KAJ4150044.1"/>
    </source>
</evidence>
<protein>
    <recommendedName>
        <fullName evidence="1">Peptidase S53 activation domain-containing protein</fullName>
    </recommendedName>
</protein>
<dbReference type="InterPro" id="IPR015366">
    <property type="entry name" value="S53_propep"/>
</dbReference>
<evidence type="ECO:0000259" key="1">
    <source>
        <dbReference type="Pfam" id="PF09286"/>
    </source>
</evidence>
<accession>A0A9W8Q7Z4</accession>
<dbReference type="PANTHER" id="PTHR14218:SF19">
    <property type="entry name" value="SERINE PROTEASE AORO, PUTATIVE (AFU_ORTHOLOGUE AFUA_6G10250)-RELATED"/>
    <property type="match status" value="1"/>
</dbReference>
<gene>
    <name evidence="2" type="ORF">LMH87_010811</name>
</gene>
<dbReference type="PANTHER" id="PTHR14218">
    <property type="entry name" value="PROTEASE S8 TRIPEPTIDYL PEPTIDASE I CLN2"/>
    <property type="match status" value="1"/>
</dbReference>
<organism evidence="2 3">
    <name type="scientific">Akanthomyces muscarius</name>
    <name type="common">Entomopathogenic fungus</name>
    <name type="synonym">Lecanicillium muscarium</name>
    <dbReference type="NCBI Taxonomy" id="2231603"/>
    <lineage>
        <taxon>Eukaryota</taxon>
        <taxon>Fungi</taxon>
        <taxon>Dikarya</taxon>
        <taxon>Ascomycota</taxon>
        <taxon>Pezizomycotina</taxon>
        <taxon>Sordariomycetes</taxon>
        <taxon>Hypocreomycetidae</taxon>
        <taxon>Hypocreales</taxon>
        <taxon>Cordycipitaceae</taxon>
        <taxon>Akanthomyces</taxon>
    </lineage>
</organism>
<dbReference type="Pfam" id="PF09286">
    <property type="entry name" value="Pro-kuma_activ"/>
    <property type="match status" value="1"/>
</dbReference>
<dbReference type="GO" id="GO:0008240">
    <property type="term" value="F:tripeptidyl-peptidase activity"/>
    <property type="evidence" value="ECO:0007669"/>
    <property type="project" value="TreeGrafter"/>
</dbReference>
<dbReference type="AlphaFoldDB" id="A0A9W8Q7Z4"/>
<reference evidence="2" key="1">
    <citation type="journal article" date="2023" name="Access Microbiol">
        <title>De-novo genome assembly for Akanthomyces muscarius, a biocontrol agent of insect agricultural pests.</title>
        <authorList>
            <person name="Erdos Z."/>
            <person name="Studholme D.J."/>
            <person name="Raymond B."/>
            <person name="Sharma M."/>
        </authorList>
    </citation>
    <scope>NUCLEOTIDE SEQUENCE</scope>
    <source>
        <strain evidence="2">Ve6</strain>
    </source>
</reference>
<feature type="domain" description="Peptidase S53 activation" evidence="1">
    <location>
        <begin position="54"/>
        <end position="108"/>
    </location>
</feature>
<keyword evidence="3" id="KW-1185">Reference proteome</keyword>
<dbReference type="SUPFAM" id="SSF54897">
    <property type="entry name" value="Protease propeptides/inhibitors"/>
    <property type="match status" value="1"/>
</dbReference>
<dbReference type="EMBL" id="JAJHUN010000009">
    <property type="protein sequence ID" value="KAJ4150044.1"/>
    <property type="molecule type" value="Genomic_DNA"/>
</dbReference>
<evidence type="ECO:0000313" key="3">
    <source>
        <dbReference type="Proteomes" id="UP001144673"/>
    </source>
</evidence>
<dbReference type="InterPro" id="IPR050819">
    <property type="entry name" value="Tripeptidyl-peptidase_I"/>
</dbReference>
<name>A0A9W8Q7Z4_AKAMU</name>